<evidence type="ECO:0000256" key="1">
    <source>
        <dbReference type="ARBA" id="ARBA00001971"/>
    </source>
</evidence>
<evidence type="ECO:0000256" key="3">
    <source>
        <dbReference type="ARBA" id="ARBA00022617"/>
    </source>
</evidence>
<dbReference type="Pfam" id="PF00067">
    <property type="entry name" value="p450"/>
    <property type="match status" value="1"/>
</dbReference>
<keyword evidence="10" id="KW-0812">Transmembrane</keyword>
<dbReference type="Gene3D" id="1.10.630.10">
    <property type="entry name" value="Cytochrome P450"/>
    <property type="match status" value="1"/>
</dbReference>
<proteinExistence type="evidence at transcript level"/>
<keyword evidence="6 8" id="KW-0408">Iron</keyword>
<keyword evidence="4 8" id="KW-0479">Metal-binding</keyword>
<dbReference type="InterPro" id="IPR001128">
    <property type="entry name" value="Cyt_P450"/>
</dbReference>
<protein>
    <submittedName>
        <fullName evidence="11">Cytochrome P450 CYP71-4</fullName>
    </submittedName>
</protein>
<evidence type="ECO:0000256" key="4">
    <source>
        <dbReference type="ARBA" id="ARBA00022723"/>
    </source>
</evidence>
<feature type="binding site" description="axial binding residue" evidence="8">
    <location>
        <position position="447"/>
    </location>
    <ligand>
        <name>heme</name>
        <dbReference type="ChEBI" id="CHEBI:30413"/>
    </ligand>
    <ligandPart>
        <name>Fe</name>
        <dbReference type="ChEBI" id="CHEBI:18248"/>
    </ligandPart>
</feature>
<dbReference type="CDD" id="cd11072">
    <property type="entry name" value="CYP71-like"/>
    <property type="match status" value="1"/>
</dbReference>
<keyword evidence="5 9" id="KW-0560">Oxidoreductase</keyword>
<comment type="cofactor">
    <cofactor evidence="1 8">
        <name>heme</name>
        <dbReference type="ChEBI" id="CHEBI:30413"/>
    </cofactor>
</comment>
<name>A0A977LGX9_9ROSI</name>
<dbReference type="InterPro" id="IPR036396">
    <property type="entry name" value="Cyt_P450_sf"/>
</dbReference>
<dbReference type="PRINTS" id="PR00385">
    <property type="entry name" value="P450"/>
</dbReference>
<dbReference type="GO" id="GO:0004497">
    <property type="term" value="F:monooxygenase activity"/>
    <property type="evidence" value="ECO:0007669"/>
    <property type="project" value="UniProtKB-KW"/>
</dbReference>
<keyword evidence="10" id="KW-1133">Transmembrane helix</keyword>
<dbReference type="PANTHER" id="PTHR47955">
    <property type="entry name" value="CYTOCHROME P450 FAMILY 71 PROTEIN"/>
    <property type="match status" value="1"/>
</dbReference>
<evidence type="ECO:0000256" key="8">
    <source>
        <dbReference type="PIRSR" id="PIRSR602401-1"/>
    </source>
</evidence>
<dbReference type="InterPro" id="IPR017972">
    <property type="entry name" value="Cyt_P450_CS"/>
</dbReference>
<evidence type="ECO:0000256" key="5">
    <source>
        <dbReference type="ARBA" id="ARBA00023002"/>
    </source>
</evidence>
<dbReference type="SUPFAM" id="SSF48264">
    <property type="entry name" value="Cytochrome P450"/>
    <property type="match status" value="1"/>
</dbReference>
<dbReference type="PRINTS" id="PR00463">
    <property type="entry name" value="EP450I"/>
</dbReference>
<dbReference type="AlphaFoldDB" id="A0A977LGX9"/>
<accession>A0A977LGX9</accession>
<reference evidence="11" key="1">
    <citation type="submission" date="2021-06" db="EMBL/GenBank/DDBJ databases">
        <authorList>
            <person name="Bhat W.W."/>
            <person name="Johnson S."/>
            <person name="Hamberger B."/>
            <person name="Lau K."/>
            <person name="Buell R."/>
            <person name="Matsumoto S."/>
        </authorList>
    </citation>
    <scope>NUCLEOTIDE SEQUENCE</scope>
</reference>
<evidence type="ECO:0000256" key="7">
    <source>
        <dbReference type="ARBA" id="ARBA00023033"/>
    </source>
</evidence>
<dbReference type="FunFam" id="1.10.630.10:FF:000043">
    <property type="entry name" value="Cytochrome P450 99A2"/>
    <property type="match status" value="1"/>
</dbReference>
<dbReference type="GO" id="GO:0016705">
    <property type="term" value="F:oxidoreductase activity, acting on paired donors, with incorporation or reduction of molecular oxygen"/>
    <property type="evidence" value="ECO:0007669"/>
    <property type="project" value="InterPro"/>
</dbReference>
<evidence type="ECO:0000256" key="10">
    <source>
        <dbReference type="SAM" id="Phobius"/>
    </source>
</evidence>
<dbReference type="EMBL" id="MZ485369">
    <property type="protein sequence ID" value="UXF47984.1"/>
    <property type="molecule type" value="mRNA"/>
</dbReference>
<feature type="transmembrane region" description="Helical" evidence="10">
    <location>
        <begin position="6"/>
        <end position="26"/>
    </location>
</feature>
<dbReference type="PANTHER" id="PTHR47955:SF8">
    <property type="entry name" value="CYTOCHROME P450 71D11-LIKE"/>
    <property type="match status" value="1"/>
</dbReference>
<dbReference type="GO" id="GO:0005506">
    <property type="term" value="F:iron ion binding"/>
    <property type="evidence" value="ECO:0007669"/>
    <property type="project" value="InterPro"/>
</dbReference>
<keyword evidence="10" id="KW-0472">Membrane</keyword>
<organism evidence="11">
    <name type="scientific">Daphne genkwa</name>
    <dbReference type="NCBI Taxonomy" id="1477590"/>
    <lineage>
        <taxon>Eukaryota</taxon>
        <taxon>Viridiplantae</taxon>
        <taxon>Streptophyta</taxon>
        <taxon>Embryophyta</taxon>
        <taxon>Tracheophyta</taxon>
        <taxon>Spermatophyta</taxon>
        <taxon>Magnoliopsida</taxon>
        <taxon>eudicotyledons</taxon>
        <taxon>Gunneridae</taxon>
        <taxon>Pentapetalae</taxon>
        <taxon>rosids</taxon>
        <taxon>malvids</taxon>
        <taxon>Malvales</taxon>
        <taxon>Thymelaeaceae</taxon>
        <taxon>Daphne</taxon>
    </lineage>
</organism>
<keyword evidence="7 9" id="KW-0503">Monooxygenase</keyword>
<evidence type="ECO:0000256" key="6">
    <source>
        <dbReference type="ARBA" id="ARBA00023004"/>
    </source>
</evidence>
<dbReference type="GO" id="GO:0020037">
    <property type="term" value="F:heme binding"/>
    <property type="evidence" value="ECO:0007669"/>
    <property type="project" value="InterPro"/>
</dbReference>
<comment type="similarity">
    <text evidence="2 9">Belongs to the cytochrome P450 family.</text>
</comment>
<evidence type="ECO:0000256" key="2">
    <source>
        <dbReference type="ARBA" id="ARBA00010617"/>
    </source>
</evidence>
<evidence type="ECO:0000256" key="9">
    <source>
        <dbReference type="RuleBase" id="RU000461"/>
    </source>
</evidence>
<evidence type="ECO:0000313" key="11">
    <source>
        <dbReference type="EMBL" id="UXF47984.1"/>
    </source>
</evidence>
<keyword evidence="3 8" id="KW-0349">Heme</keyword>
<dbReference type="InterPro" id="IPR002401">
    <property type="entry name" value="Cyt_P450_E_grp-I"/>
</dbReference>
<dbReference type="PROSITE" id="PS00086">
    <property type="entry name" value="CYTOCHROME_P450"/>
    <property type="match status" value="1"/>
</dbReference>
<sequence length="506" mass="57772">MGNFQLPSLQVLLAFVAFMFMLLKIIRSSILAATRGKKLPPGPRTLPIVGNLHQFMGESLPHQTMAKLATKYGPIMHLKLGQVPTIVISSPEMAKQVLKTQDHIFASRPQIIAAEIILYNFSIGFLPYGETWRQIRKISVVEFLSPKRVLSFRPIREEEVSKIVEEISSNAGDPINLTVMLYKMMHEVLLRALIGKVDAQGRYARLAAEIMKALGEYFLADFFPSLKFLSILTGQISKFKNLRKQGDEFLDYVIKERLEARRKLSHTEACKDGQEDFLHVLLDMLERGEFKSTDSVKATIQDLIVAGIDTSSTTLDWAMVEMVRHPSVLAKATEEVRAVFKKQGKVEEAQLHQLKYMKLVIQETLRLHPPAPMLIPRENTETCEINGYEISARSRILVNVWAINRDPNHWTKAGAFIPERFQENDIPFEHKGTHFHYLPFGSGRRMCPGITYGLTMVQFTLASLLYNFDWKLPSGQKNEDLRVDESFGLAIRRKEDFYVIPIPYNH</sequence>